<evidence type="ECO:0000313" key="2">
    <source>
        <dbReference type="EMBL" id="MFC0632333.1"/>
    </source>
</evidence>
<protein>
    <recommendedName>
        <fullName evidence="4">Lipoprotein</fullName>
    </recommendedName>
</protein>
<gene>
    <name evidence="2" type="ORF">ACFFGE_00355</name>
</gene>
<comment type="caution">
    <text evidence="2">The sequence shown here is derived from an EMBL/GenBank/DDBJ whole genome shotgun (WGS) entry which is preliminary data.</text>
</comment>
<keyword evidence="1" id="KW-0732">Signal</keyword>
<dbReference type="RefSeq" id="WP_376833174.1">
    <property type="nucleotide sequence ID" value="NZ_JBHLSW010000001.1"/>
</dbReference>
<evidence type="ECO:0000313" key="3">
    <source>
        <dbReference type="Proteomes" id="UP001589906"/>
    </source>
</evidence>
<dbReference type="PROSITE" id="PS51257">
    <property type="entry name" value="PROKAR_LIPOPROTEIN"/>
    <property type="match status" value="1"/>
</dbReference>
<dbReference type="EMBL" id="JBHLSW010000001">
    <property type="protein sequence ID" value="MFC0632333.1"/>
    <property type="molecule type" value="Genomic_DNA"/>
</dbReference>
<feature type="chain" id="PRO_5045140604" description="Lipoprotein" evidence="1">
    <location>
        <begin position="17"/>
        <end position="164"/>
    </location>
</feature>
<evidence type="ECO:0008006" key="4">
    <source>
        <dbReference type="Google" id="ProtNLM"/>
    </source>
</evidence>
<organism evidence="2 3">
    <name type="scientific">Brevundimonas balnearis</name>
    <dbReference type="NCBI Taxonomy" id="1572858"/>
    <lineage>
        <taxon>Bacteria</taxon>
        <taxon>Pseudomonadati</taxon>
        <taxon>Pseudomonadota</taxon>
        <taxon>Alphaproteobacteria</taxon>
        <taxon>Caulobacterales</taxon>
        <taxon>Caulobacteraceae</taxon>
        <taxon>Brevundimonas</taxon>
    </lineage>
</organism>
<accession>A0ABV6R172</accession>
<feature type="signal peptide" evidence="1">
    <location>
        <begin position="1"/>
        <end position="16"/>
    </location>
</feature>
<keyword evidence="3" id="KW-1185">Reference proteome</keyword>
<proteinExistence type="predicted"/>
<sequence length="164" mass="17349">MSLRLSLIGLSALALAACGQGAPQPDASEAASAGQPTSDAVAVAPAELTAADLRRVCRAGLAAIHGQQVADVQIEGLDGRVVRASWRAPVDGGRMFAECRVEGDVISWRPTGLPDPAQERWMDTAEDPVVRYVLRGEEIEVNQTFPDGTSEQAMLAVRADEEAR</sequence>
<reference evidence="2 3" key="1">
    <citation type="submission" date="2024-09" db="EMBL/GenBank/DDBJ databases">
        <authorList>
            <person name="Sun Q."/>
            <person name="Mori K."/>
        </authorList>
    </citation>
    <scope>NUCLEOTIDE SEQUENCE [LARGE SCALE GENOMIC DNA]</scope>
    <source>
        <strain evidence="2 3">NCAIM B.02621</strain>
    </source>
</reference>
<dbReference type="Proteomes" id="UP001589906">
    <property type="component" value="Unassembled WGS sequence"/>
</dbReference>
<name>A0ABV6R172_9CAUL</name>
<evidence type="ECO:0000256" key="1">
    <source>
        <dbReference type="SAM" id="SignalP"/>
    </source>
</evidence>